<dbReference type="Proteomes" id="UP001303760">
    <property type="component" value="Unassembled WGS sequence"/>
</dbReference>
<keyword evidence="9" id="KW-0653">Protein transport</keyword>
<dbReference type="GO" id="GO:0005743">
    <property type="term" value="C:mitochondrial inner membrane"/>
    <property type="evidence" value="ECO:0007669"/>
    <property type="project" value="UniProtKB-SubCell"/>
</dbReference>
<evidence type="ECO:0000256" key="9">
    <source>
        <dbReference type="ARBA" id="ARBA00022927"/>
    </source>
</evidence>
<comment type="cofactor">
    <cofactor evidence="2">
        <name>Cu(2+)</name>
        <dbReference type="ChEBI" id="CHEBI:29036"/>
    </cofactor>
</comment>
<gene>
    <name evidence="23" type="ORF">C8A03DRAFT_44465</name>
</gene>
<dbReference type="GO" id="GO:0005758">
    <property type="term" value="C:mitochondrial intermembrane space"/>
    <property type="evidence" value="ECO:0007669"/>
    <property type="project" value="TreeGrafter"/>
</dbReference>
<feature type="region of interest" description="Disordered" evidence="21">
    <location>
        <begin position="125"/>
        <end position="164"/>
    </location>
</feature>
<evidence type="ECO:0000256" key="2">
    <source>
        <dbReference type="ARBA" id="ARBA00001973"/>
    </source>
</evidence>
<feature type="compositionally biased region" description="Low complexity" evidence="21">
    <location>
        <begin position="129"/>
        <end position="145"/>
    </location>
</feature>
<evidence type="ECO:0000256" key="21">
    <source>
        <dbReference type="SAM" id="MobiDB-lite"/>
    </source>
</evidence>
<evidence type="ECO:0000256" key="5">
    <source>
        <dbReference type="ARBA" id="ARBA00013714"/>
    </source>
</evidence>
<evidence type="ECO:0000256" key="10">
    <source>
        <dbReference type="ARBA" id="ARBA00022946"/>
    </source>
</evidence>
<evidence type="ECO:0000313" key="23">
    <source>
        <dbReference type="EMBL" id="KAK4237702.1"/>
    </source>
</evidence>
<keyword evidence="16 22" id="KW-0472">Membrane</keyword>
<evidence type="ECO:0000256" key="18">
    <source>
        <dbReference type="ARBA" id="ARBA00023284"/>
    </source>
</evidence>
<evidence type="ECO:0000256" key="6">
    <source>
        <dbReference type="ARBA" id="ARBA00022448"/>
    </source>
</evidence>
<evidence type="ECO:0000256" key="16">
    <source>
        <dbReference type="ARBA" id="ARBA00023136"/>
    </source>
</evidence>
<keyword evidence="7 22" id="KW-0812">Transmembrane</keyword>
<dbReference type="AlphaFoldDB" id="A0AAN7C9Z3"/>
<dbReference type="PANTHER" id="PTHR21622">
    <property type="entry name" value="COILED-COIL-HELIX-COILED-COIL-HELIX DOMAIN CONTAINING 4"/>
    <property type="match status" value="1"/>
</dbReference>
<feature type="compositionally biased region" description="Low complexity" evidence="21">
    <location>
        <begin position="336"/>
        <end position="357"/>
    </location>
</feature>
<comment type="subcellular location">
    <subcellularLocation>
        <location evidence="3">Mitochondrion inner membrane</location>
        <topology evidence="3">Single-pass type II membrane protein</topology>
        <orientation evidence="3">Intermembrane side</orientation>
    </subcellularLocation>
</comment>
<keyword evidence="6" id="KW-0813">Transport</keyword>
<evidence type="ECO:0000256" key="1">
    <source>
        <dbReference type="ARBA" id="ARBA00001947"/>
    </source>
</evidence>
<evidence type="ECO:0000256" key="7">
    <source>
        <dbReference type="ARBA" id="ARBA00022692"/>
    </source>
</evidence>
<keyword evidence="18" id="KW-0676">Redox-active center</keyword>
<comment type="function">
    <text evidence="19">Required for the import and folding of small cysteine-containing proteins (small Tim) in the mitochondrial intermembrane space (IMS). Forms a redox cycle with ERV1 that involves a disulfide relay system. Precursor proteins to be imported into the IMS are translocated in their reduced form into the mitochondria. The oxidized form of MIA40 forms a transient intermolecular disulfide bridge with the reduced precursor protein, resulting in oxidation of the precursor protein that now contains an intramolecular disulfide bond and is able to undergo folding in the IMS.</text>
</comment>
<dbReference type="FunFam" id="1.10.287.2900:FF:000002">
    <property type="entry name" value="Mitochondrial intermembrane space import and assembly protein"/>
    <property type="match status" value="1"/>
</dbReference>
<keyword evidence="17" id="KW-1015">Disulfide bond</keyword>
<dbReference type="PROSITE" id="PS51808">
    <property type="entry name" value="CHCH"/>
    <property type="match status" value="1"/>
</dbReference>
<comment type="caution">
    <text evidence="23">The sequence shown here is derived from an EMBL/GenBank/DDBJ whole genome shotgun (WGS) entry which is preliminary data.</text>
</comment>
<evidence type="ECO:0000256" key="4">
    <source>
        <dbReference type="ARBA" id="ARBA00011245"/>
    </source>
</evidence>
<feature type="compositionally biased region" description="Basic residues" evidence="21">
    <location>
        <begin position="299"/>
        <end position="313"/>
    </location>
</feature>
<keyword evidence="11" id="KW-0735">Signal-anchor</keyword>
<evidence type="ECO:0000256" key="13">
    <source>
        <dbReference type="ARBA" id="ARBA00023002"/>
    </source>
</evidence>
<evidence type="ECO:0000256" key="11">
    <source>
        <dbReference type="ARBA" id="ARBA00022968"/>
    </source>
</evidence>
<evidence type="ECO:0000256" key="22">
    <source>
        <dbReference type="SAM" id="Phobius"/>
    </source>
</evidence>
<evidence type="ECO:0000256" key="20">
    <source>
        <dbReference type="ARBA" id="ARBA00033150"/>
    </source>
</evidence>
<dbReference type="EMBL" id="MU860126">
    <property type="protein sequence ID" value="KAK4237702.1"/>
    <property type="molecule type" value="Genomic_DNA"/>
</dbReference>
<feature type="transmembrane region" description="Helical" evidence="22">
    <location>
        <begin position="448"/>
        <end position="469"/>
    </location>
</feature>
<keyword evidence="14" id="KW-0811">Translocation</keyword>
<evidence type="ECO:0000256" key="17">
    <source>
        <dbReference type="ARBA" id="ARBA00023157"/>
    </source>
</evidence>
<keyword evidence="12 22" id="KW-1133">Transmembrane helix</keyword>
<evidence type="ECO:0000256" key="3">
    <source>
        <dbReference type="ARBA" id="ARBA00004164"/>
    </source>
</evidence>
<dbReference type="GO" id="GO:0045041">
    <property type="term" value="P:protein import into mitochondrial intermembrane space"/>
    <property type="evidence" value="ECO:0007669"/>
    <property type="project" value="InterPro"/>
</dbReference>
<evidence type="ECO:0000313" key="24">
    <source>
        <dbReference type="Proteomes" id="UP001303760"/>
    </source>
</evidence>
<comment type="cofactor">
    <cofactor evidence="1">
        <name>Zn(2+)</name>
        <dbReference type="ChEBI" id="CHEBI:29105"/>
    </cofactor>
</comment>
<feature type="compositionally biased region" description="Polar residues" evidence="21">
    <location>
        <begin position="371"/>
        <end position="385"/>
    </location>
</feature>
<keyword evidence="8" id="KW-0999">Mitochondrion inner membrane</keyword>
<keyword evidence="24" id="KW-1185">Reference proteome</keyword>
<accession>A0AAN7C9Z3</accession>
<keyword evidence="15" id="KW-0496">Mitochondrion</keyword>
<dbReference type="GO" id="GO:0015035">
    <property type="term" value="F:protein-disulfide reductase activity"/>
    <property type="evidence" value="ECO:0007669"/>
    <property type="project" value="InterPro"/>
</dbReference>
<proteinExistence type="predicted"/>
<keyword evidence="13" id="KW-0560">Oxidoreductase</keyword>
<evidence type="ECO:0000256" key="14">
    <source>
        <dbReference type="ARBA" id="ARBA00023010"/>
    </source>
</evidence>
<dbReference type="PANTHER" id="PTHR21622:SF0">
    <property type="entry name" value="COILED-COIL-HELIX-COILED-COIL-HELIX DOMAIN CONTAINING 4"/>
    <property type="match status" value="1"/>
</dbReference>
<evidence type="ECO:0000256" key="8">
    <source>
        <dbReference type="ARBA" id="ARBA00022792"/>
    </source>
</evidence>
<feature type="region of interest" description="Disordered" evidence="21">
    <location>
        <begin position="251"/>
        <end position="399"/>
    </location>
</feature>
<evidence type="ECO:0000256" key="15">
    <source>
        <dbReference type="ARBA" id="ARBA00023128"/>
    </source>
</evidence>
<reference evidence="23" key="1">
    <citation type="journal article" date="2023" name="Mol. Phylogenet. Evol.">
        <title>Genome-scale phylogeny and comparative genomics of the fungal order Sordariales.</title>
        <authorList>
            <person name="Hensen N."/>
            <person name="Bonometti L."/>
            <person name="Westerberg I."/>
            <person name="Brannstrom I.O."/>
            <person name="Guillou S."/>
            <person name="Cros-Aarteil S."/>
            <person name="Calhoun S."/>
            <person name="Haridas S."/>
            <person name="Kuo A."/>
            <person name="Mondo S."/>
            <person name="Pangilinan J."/>
            <person name="Riley R."/>
            <person name="LaButti K."/>
            <person name="Andreopoulos B."/>
            <person name="Lipzen A."/>
            <person name="Chen C."/>
            <person name="Yan M."/>
            <person name="Daum C."/>
            <person name="Ng V."/>
            <person name="Clum A."/>
            <person name="Steindorff A."/>
            <person name="Ohm R.A."/>
            <person name="Martin F."/>
            <person name="Silar P."/>
            <person name="Natvig D.O."/>
            <person name="Lalanne C."/>
            <person name="Gautier V."/>
            <person name="Ament-Velasquez S.L."/>
            <person name="Kruys A."/>
            <person name="Hutchinson M.I."/>
            <person name="Powell A.J."/>
            <person name="Barry K."/>
            <person name="Miller A.N."/>
            <person name="Grigoriev I.V."/>
            <person name="Debuchy R."/>
            <person name="Gladieux P."/>
            <person name="Hiltunen Thoren M."/>
            <person name="Johannesson H."/>
        </authorList>
    </citation>
    <scope>NUCLEOTIDE SEQUENCE</scope>
    <source>
        <strain evidence="23">CBS 532.94</strain>
    </source>
</reference>
<dbReference type="Gene3D" id="1.10.287.2900">
    <property type="match status" value="1"/>
</dbReference>
<sequence>MYRTALRTAPSALRAIRPTTLASGSRRLMSTAPARKKGTWKGTALRWGLAIGAVYFYNTSPIFADELPPQVRPAPPHFSDADLPTIDAMIEEKRRQAAASAPPPPPPVQEPITVAARTAADVPEMPASEAPKPTKAEGAPAAAPAQEHEPGSPEALEQEATQQGAFDPETGEINWDCPCLGGMAHGPCGEEFKAAFSCFVYSKEEPKGMDCIEKFQHMQDCFRKYPEIYGSELADDDEEATPAQDGAEALAKTNENQTSASTAPSAASTEKAAPQPAETKGEVVPKKATPPASYNPSNRKTRRNGQGKQRIRCWHTSTNTRTLPQMSYAEIASKGPKQAPEEAAAPAPPQLAHTTPLSSTTASLVDVDTPSVHTVPSDFQSQDIQTETQAARVEREEQAVKEAEAEAERVRARAEADLAKKRKAARYKVDKAESWLAKRFHEMSEGPGGVPLAVANIIAVVGLSGWLGYRAWGLYDRGRLGWREAGIGLGVLGAVGVVEGALVK</sequence>
<dbReference type="InterPro" id="IPR039289">
    <property type="entry name" value="CHCHD4"/>
</dbReference>
<protein>
    <recommendedName>
        <fullName evidence="5">Mitochondrial intermembrane space import and assembly protein 40</fullName>
    </recommendedName>
    <alternativeName>
        <fullName evidence="20">Mitochondrial import inner membrane translocase TIM40</fullName>
    </alternativeName>
</protein>
<comment type="subunit">
    <text evidence="4">Monomer.</text>
</comment>
<evidence type="ECO:0000256" key="12">
    <source>
        <dbReference type="ARBA" id="ARBA00022989"/>
    </source>
</evidence>
<name>A0AAN7C9Z3_9PEZI</name>
<keyword evidence="10" id="KW-0809">Transit peptide</keyword>
<organism evidence="23 24">
    <name type="scientific">Achaetomium macrosporum</name>
    <dbReference type="NCBI Taxonomy" id="79813"/>
    <lineage>
        <taxon>Eukaryota</taxon>
        <taxon>Fungi</taxon>
        <taxon>Dikarya</taxon>
        <taxon>Ascomycota</taxon>
        <taxon>Pezizomycotina</taxon>
        <taxon>Sordariomycetes</taxon>
        <taxon>Sordariomycetidae</taxon>
        <taxon>Sordariales</taxon>
        <taxon>Chaetomiaceae</taxon>
        <taxon>Achaetomium</taxon>
    </lineage>
</organism>
<feature type="transmembrane region" description="Helical" evidence="22">
    <location>
        <begin position="481"/>
        <end position="503"/>
    </location>
</feature>
<feature type="compositionally biased region" description="Polar residues" evidence="21">
    <location>
        <begin position="315"/>
        <end position="325"/>
    </location>
</feature>
<reference evidence="23" key="2">
    <citation type="submission" date="2023-05" db="EMBL/GenBank/DDBJ databases">
        <authorList>
            <consortium name="Lawrence Berkeley National Laboratory"/>
            <person name="Steindorff A."/>
            <person name="Hensen N."/>
            <person name="Bonometti L."/>
            <person name="Westerberg I."/>
            <person name="Brannstrom I.O."/>
            <person name="Guillou S."/>
            <person name="Cros-Aarteil S."/>
            <person name="Calhoun S."/>
            <person name="Haridas S."/>
            <person name="Kuo A."/>
            <person name="Mondo S."/>
            <person name="Pangilinan J."/>
            <person name="Riley R."/>
            <person name="Labutti K."/>
            <person name="Andreopoulos B."/>
            <person name="Lipzen A."/>
            <person name="Chen C."/>
            <person name="Yanf M."/>
            <person name="Daum C."/>
            <person name="Ng V."/>
            <person name="Clum A."/>
            <person name="Ohm R."/>
            <person name="Martin F."/>
            <person name="Silar P."/>
            <person name="Natvig D."/>
            <person name="Lalanne C."/>
            <person name="Gautier V."/>
            <person name="Ament-Velasquez S.L."/>
            <person name="Kruys A."/>
            <person name="Hutchinson M.I."/>
            <person name="Powell A.J."/>
            <person name="Barry K."/>
            <person name="Miller A.N."/>
            <person name="Grigoriev I.V."/>
            <person name="Debuchy R."/>
            <person name="Gladieux P."/>
            <person name="Thoren M.H."/>
            <person name="Johannesson H."/>
        </authorList>
    </citation>
    <scope>NUCLEOTIDE SEQUENCE</scope>
    <source>
        <strain evidence="23">CBS 532.94</strain>
    </source>
</reference>
<feature type="compositionally biased region" description="Low complexity" evidence="21">
    <location>
        <begin position="258"/>
        <end position="273"/>
    </location>
</feature>
<evidence type="ECO:0000256" key="19">
    <source>
        <dbReference type="ARBA" id="ARBA00024980"/>
    </source>
</evidence>